<geneLocation type="plasmid" evidence="1">
    <name>p45unnamed</name>
</geneLocation>
<evidence type="ECO:0000313" key="1">
    <source>
        <dbReference type="EMBL" id="PNQ95028.1"/>
    </source>
</evidence>
<gene>
    <name evidence="1" type="ORF">C1S70_31140</name>
</gene>
<comment type="caution">
    <text evidence="1">The sequence shown here is derived from an EMBL/GenBank/DDBJ whole genome shotgun (WGS) entry which is preliminary data.</text>
</comment>
<evidence type="ECO:0000313" key="2">
    <source>
        <dbReference type="Proteomes" id="UP000236268"/>
    </source>
</evidence>
<organism evidence="1 2">
    <name type="scientific">Azospirillum argentinense</name>
    <dbReference type="NCBI Taxonomy" id="2970906"/>
    <lineage>
        <taxon>Bacteria</taxon>
        <taxon>Pseudomonadati</taxon>
        <taxon>Pseudomonadota</taxon>
        <taxon>Alphaproteobacteria</taxon>
        <taxon>Rhodospirillales</taxon>
        <taxon>Azospirillaceae</taxon>
        <taxon>Azospirillum</taxon>
    </lineage>
</organism>
<dbReference type="EMBL" id="POWG01000065">
    <property type="protein sequence ID" value="PNQ95028.1"/>
    <property type="molecule type" value="Genomic_DNA"/>
</dbReference>
<dbReference type="RefSeq" id="WP_103041681.1">
    <property type="nucleotide sequence ID" value="NZ_POWG01000065.1"/>
</dbReference>
<sequence>MTADPDFTPKERDLIRREFMRRLSSARSVHEGFLLRRWSTGARKGEPKLPAAVQSLLDRGLVTLADLDRRWPVARFTPARFRALRRMAADRRAFDVESHA</sequence>
<protein>
    <submittedName>
        <fullName evidence="1">Uncharacterized protein</fullName>
    </submittedName>
</protein>
<reference evidence="1 2" key="1">
    <citation type="submission" date="2018-01" db="EMBL/GenBank/DDBJ databases">
        <title>Whole genome sequence of Azospirillum brasilense REC3 isolated from strawberry roots.</title>
        <authorList>
            <person name="Fontana C.A."/>
            <person name="Salazar S.M."/>
            <person name="Bassi D."/>
            <person name="Puglisi E."/>
            <person name="Lovaisa N.C."/>
            <person name="Toffoli L.M."/>
            <person name="Pedraza R."/>
            <person name="Cocconcelli P.S."/>
        </authorList>
    </citation>
    <scope>NUCLEOTIDE SEQUENCE [LARGE SCALE GENOMIC DNA]</scope>
    <source>
        <strain evidence="1 2">REC3</strain>
        <plasmid evidence="1">p45unnamed</plasmid>
    </source>
</reference>
<dbReference type="Proteomes" id="UP000236268">
    <property type="component" value="Unassembled WGS sequence"/>
</dbReference>
<name>A0A2K1FR60_9PROT</name>
<accession>A0A2K1FR60</accession>
<keyword evidence="1" id="KW-0614">Plasmid</keyword>
<proteinExistence type="predicted"/>
<dbReference type="AlphaFoldDB" id="A0A2K1FR60"/>